<dbReference type="EMBL" id="WTPW01001905">
    <property type="protein sequence ID" value="KAF0408148.1"/>
    <property type="molecule type" value="Genomic_DNA"/>
</dbReference>
<dbReference type="SUPFAM" id="SSF56112">
    <property type="entry name" value="Protein kinase-like (PK-like)"/>
    <property type="match status" value="1"/>
</dbReference>
<comment type="caution">
    <text evidence="1">The sequence shown here is derived from an EMBL/GenBank/DDBJ whole genome shotgun (WGS) entry which is preliminary data.</text>
</comment>
<dbReference type="Proteomes" id="UP000439903">
    <property type="component" value="Unassembled WGS sequence"/>
</dbReference>
<keyword evidence="1" id="KW-0808">Transferase</keyword>
<accession>A0A8H4A281</accession>
<evidence type="ECO:0000313" key="2">
    <source>
        <dbReference type="Proteomes" id="UP000439903"/>
    </source>
</evidence>
<gene>
    <name evidence="1" type="ORF">F8M41_008600</name>
</gene>
<keyword evidence="2" id="KW-1185">Reference proteome</keyword>
<dbReference type="GO" id="GO:0016301">
    <property type="term" value="F:kinase activity"/>
    <property type="evidence" value="ECO:0007669"/>
    <property type="project" value="UniProtKB-KW"/>
</dbReference>
<sequence>MDAVLKTYHYTGRRSTPVVICYAHGDVAIRNIIRRNEHFYLIDYGLAIMLQLQFDPFQVLIQDYIELCQIIGIVKFGKKLSLLELTNRLNRELKQFVIFVEDANGLEIADEVKWLEKFNAKARQFHEKDYHRFY</sequence>
<dbReference type="AlphaFoldDB" id="A0A8H4A281"/>
<reference evidence="1 2" key="1">
    <citation type="journal article" date="2019" name="Environ. Microbiol.">
        <title>At the nexus of three kingdoms: the genome of the mycorrhizal fungus Gigaspora margarita provides insights into plant, endobacterial and fungal interactions.</title>
        <authorList>
            <person name="Venice F."/>
            <person name="Ghignone S."/>
            <person name="Salvioli di Fossalunga A."/>
            <person name="Amselem J."/>
            <person name="Novero M."/>
            <person name="Xianan X."/>
            <person name="Sedzielewska Toro K."/>
            <person name="Morin E."/>
            <person name="Lipzen A."/>
            <person name="Grigoriev I.V."/>
            <person name="Henrissat B."/>
            <person name="Martin F.M."/>
            <person name="Bonfante P."/>
        </authorList>
    </citation>
    <scope>NUCLEOTIDE SEQUENCE [LARGE SCALE GENOMIC DNA]</scope>
    <source>
        <strain evidence="1 2">BEG34</strain>
    </source>
</reference>
<evidence type="ECO:0000313" key="1">
    <source>
        <dbReference type="EMBL" id="KAF0408148.1"/>
    </source>
</evidence>
<dbReference type="InterPro" id="IPR011009">
    <property type="entry name" value="Kinase-like_dom_sf"/>
</dbReference>
<keyword evidence="1" id="KW-0418">Kinase</keyword>
<protein>
    <submittedName>
        <fullName evidence="1">Kinase-like domain-containing protein</fullName>
    </submittedName>
</protein>
<proteinExistence type="predicted"/>
<organism evidence="1 2">
    <name type="scientific">Gigaspora margarita</name>
    <dbReference type="NCBI Taxonomy" id="4874"/>
    <lineage>
        <taxon>Eukaryota</taxon>
        <taxon>Fungi</taxon>
        <taxon>Fungi incertae sedis</taxon>
        <taxon>Mucoromycota</taxon>
        <taxon>Glomeromycotina</taxon>
        <taxon>Glomeromycetes</taxon>
        <taxon>Diversisporales</taxon>
        <taxon>Gigasporaceae</taxon>
        <taxon>Gigaspora</taxon>
    </lineage>
</organism>
<name>A0A8H4A281_GIGMA</name>
<dbReference type="OrthoDB" id="2443375at2759"/>